<evidence type="ECO:0000256" key="5">
    <source>
        <dbReference type="ARBA" id="ARBA00022989"/>
    </source>
</evidence>
<dbReference type="PANTHER" id="PTHR34856">
    <property type="entry name" value="PROTEIN NRFD"/>
    <property type="match status" value="1"/>
</dbReference>
<feature type="transmembrane region" description="Helical" evidence="7">
    <location>
        <begin position="63"/>
        <end position="88"/>
    </location>
</feature>
<feature type="transmembrane region" description="Helical" evidence="7">
    <location>
        <begin position="25"/>
        <end position="43"/>
    </location>
</feature>
<evidence type="ECO:0000256" key="2">
    <source>
        <dbReference type="ARBA" id="ARBA00008929"/>
    </source>
</evidence>
<keyword evidence="6 7" id="KW-0472">Membrane</keyword>
<comment type="subcellular location">
    <subcellularLocation>
        <location evidence="1">Cell membrane</location>
        <topology evidence="1">Multi-pass membrane protein</topology>
    </subcellularLocation>
</comment>
<feature type="transmembrane region" description="Helical" evidence="7">
    <location>
        <begin position="100"/>
        <end position="117"/>
    </location>
</feature>
<proteinExistence type="inferred from homology"/>
<sequence>MAAETDTGRLEFDTDFGFESDRIRYGWYGLLAILLLVGAYAVYLRITQGMASTNLTSTTPWGAWVAFYIYFVGLSAGAFLVSTLSNVFGMAGMEKVDRDALFAAAISMAVALLFVWIDLGRMDRMYYPFIWRQVTSPLAWEVHAYVAYIAVLVTELYFAMRIDLARLAARVEGWRGTLYRVLTLGRTDTGEHARERDETWLKRVGILGIPLAIFLVHGGTGVLFAVAKARPYWNSGLFPIIFVVSAIVSGAALVMGLYVLRNKVLGGSLDRSLLDRLAKLTAAFVLVDLAFFLIDMLIALNSLHPHDVETWLLVLTGEMAWSFWLVMAGLGWAVPLALLSKRSWRRTPSLMALAALSVVVGIVGVRFNIVVPPLIVPVMGGLPAGEYFPTLVEWASSAGIVAVGLALYTLGVELLPLEPLGDDQ</sequence>
<evidence type="ECO:0000256" key="6">
    <source>
        <dbReference type="ARBA" id="ARBA00023136"/>
    </source>
</evidence>
<dbReference type="Pfam" id="PF03916">
    <property type="entry name" value="NrfD"/>
    <property type="match status" value="1"/>
</dbReference>
<feature type="transmembrane region" description="Helical" evidence="7">
    <location>
        <begin position="137"/>
        <end position="160"/>
    </location>
</feature>
<evidence type="ECO:0000313" key="8">
    <source>
        <dbReference type="EMBL" id="QSG04744.1"/>
    </source>
</evidence>
<feature type="transmembrane region" description="Helical" evidence="7">
    <location>
        <begin position="350"/>
        <end position="371"/>
    </location>
</feature>
<comment type="similarity">
    <text evidence="2">Belongs to the NrfD family.</text>
</comment>
<accession>A0A897MW79</accession>
<evidence type="ECO:0000256" key="1">
    <source>
        <dbReference type="ARBA" id="ARBA00004651"/>
    </source>
</evidence>
<feature type="transmembrane region" description="Helical" evidence="7">
    <location>
        <begin position="320"/>
        <end position="338"/>
    </location>
</feature>
<dbReference type="PANTHER" id="PTHR34856:SF2">
    <property type="entry name" value="PROTEIN NRFD"/>
    <property type="match status" value="1"/>
</dbReference>
<feature type="transmembrane region" description="Helical" evidence="7">
    <location>
        <begin position="204"/>
        <end position="225"/>
    </location>
</feature>
<dbReference type="InterPro" id="IPR005614">
    <property type="entry name" value="NrfD-like"/>
</dbReference>
<evidence type="ECO:0000256" key="3">
    <source>
        <dbReference type="ARBA" id="ARBA00022475"/>
    </source>
</evidence>
<evidence type="ECO:0000256" key="7">
    <source>
        <dbReference type="SAM" id="Phobius"/>
    </source>
</evidence>
<feature type="transmembrane region" description="Helical" evidence="7">
    <location>
        <begin position="237"/>
        <end position="260"/>
    </location>
</feature>
<keyword evidence="5 7" id="KW-1133">Transmembrane helix</keyword>
<dbReference type="AlphaFoldDB" id="A0A897MW79"/>
<keyword evidence="4 7" id="KW-0812">Transmembrane</keyword>
<dbReference type="RefSeq" id="WP_229114190.1">
    <property type="nucleotide sequence ID" value="NZ_CP064787.1"/>
</dbReference>
<dbReference type="GeneID" id="68854041"/>
<reference evidence="8" key="1">
    <citation type="submission" date="2020-11" db="EMBL/GenBank/DDBJ databases">
        <title>Carbohydrate-dependent, anaerobic sulfur respiration: A novel catabolism in halophilic archaea.</title>
        <authorList>
            <person name="Sorokin D.Y."/>
            <person name="Messina E."/>
            <person name="Smedile F."/>
            <person name="La Cono V."/>
            <person name="Hallsworth J.E."/>
            <person name="Yakimov M.M."/>
        </authorList>
    </citation>
    <scope>NUCLEOTIDE SEQUENCE</scope>
    <source>
        <strain evidence="8">HSR12-1</strain>
    </source>
</reference>
<gene>
    <name evidence="8" type="ORF">HSR121_0388</name>
</gene>
<dbReference type="Proteomes" id="UP000663525">
    <property type="component" value="Chromosome"/>
</dbReference>
<dbReference type="Gene3D" id="1.20.1630.10">
    <property type="entry name" value="Formate dehydrogenase/DMSO reductase domain"/>
    <property type="match status" value="1"/>
</dbReference>
<keyword evidence="3" id="KW-1003">Cell membrane</keyword>
<feature type="transmembrane region" description="Helical" evidence="7">
    <location>
        <begin position="280"/>
        <end position="300"/>
    </location>
</feature>
<organism evidence="8 9">
    <name type="scientific">Halapricum desulfuricans</name>
    <dbReference type="NCBI Taxonomy" id="2841257"/>
    <lineage>
        <taxon>Archaea</taxon>
        <taxon>Methanobacteriati</taxon>
        <taxon>Methanobacteriota</taxon>
        <taxon>Stenosarchaea group</taxon>
        <taxon>Halobacteria</taxon>
        <taxon>Halobacteriales</taxon>
        <taxon>Haloarculaceae</taxon>
        <taxon>Halapricum</taxon>
    </lineage>
</organism>
<name>A0A897MW79_9EURY</name>
<dbReference type="GO" id="GO:0005886">
    <property type="term" value="C:plasma membrane"/>
    <property type="evidence" value="ECO:0007669"/>
    <property type="project" value="UniProtKB-SubCell"/>
</dbReference>
<dbReference type="InterPro" id="IPR052049">
    <property type="entry name" value="Electron_transfer_protein"/>
</dbReference>
<evidence type="ECO:0000256" key="4">
    <source>
        <dbReference type="ARBA" id="ARBA00022692"/>
    </source>
</evidence>
<evidence type="ECO:0000313" key="9">
    <source>
        <dbReference type="Proteomes" id="UP000663525"/>
    </source>
</evidence>
<protein>
    <submittedName>
        <fullName evidence="8">Polysulfide reductase, NrfD</fullName>
    </submittedName>
</protein>
<dbReference type="EMBL" id="CP064787">
    <property type="protein sequence ID" value="QSG04744.1"/>
    <property type="molecule type" value="Genomic_DNA"/>
</dbReference>
<feature type="transmembrane region" description="Helical" evidence="7">
    <location>
        <begin position="391"/>
        <end position="410"/>
    </location>
</feature>